<feature type="non-terminal residue" evidence="2">
    <location>
        <position position="1"/>
    </location>
</feature>
<sequence length="54" mass="5674">VLRWISEHKGKSVGIVVGAVHGLAVILPLSIHVSPLSWGWYQPVDTADGVALSG</sequence>
<keyword evidence="1" id="KW-0472">Membrane</keyword>
<protein>
    <submittedName>
        <fullName evidence="2">Uncharacterized protein</fullName>
    </submittedName>
</protein>
<evidence type="ECO:0000313" key="2">
    <source>
        <dbReference type="EMBL" id="SVD48876.1"/>
    </source>
</evidence>
<reference evidence="2" key="1">
    <citation type="submission" date="2018-05" db="EMBL/GenBank/DDBJ databases">
        <authorList>
            <person name="Lanie J.A."/>
            <person name="Ng W.-L."/>
            <person name="Kazmierczak K.M."/>
            <person name="Andrzejewski T.M."/>
            <person name="Davidsen T.M."/>
            <person name="Wayne K.J."/>
            <person name="Tettelin H."/>
            <person name="Glass J.I."/>
            <person name="Rusch D."/>
            <person name="Podicherti R."/>
            <person name="Tsui H.-C.T."/>
            <person name="Winkler M.E."/>
        </authorList>
    </citation>
    <scope>NUCLEOTIDE SEQUENCE</scope>
</reference>
<evidence type="ECO:0000256" key="1">
    <source>
        <dbReference type="SAM" id="Phobius"/>
    </source>
</evidence>
<accession>A0A382VQK8</accession>
<keyword evidence="1" id="KW-0812">Transmembrane</keyword>
<feature type="non-terminal residue" evidence="2">
    <location>
        <position position="54"/>
    </location>
</feature>
<name>A0A382VQK8_9ZZZZ</name>
<dbReference type="EMBL" id="UINC01153907">
    <property type="protein sequence ID" value="SVD48876.1"/>
    <property type="molecule type" value="Genomic_DNA"/>
</dbReference>
<gene>
    <name evidence="2" type="ORF">METZ01_LOCUS401730</name>
</gene>
<proteinExistence type="predicted"/>
<feature type="transmembrane region" description="Helical" evidence="1">
    <location>
        <begin position="12"/>
        <end position="31"/>
    </location>
</feature>
<organism evidence="2">
    <name type="scientific">marine metagenome</name>
    <dbReference type="NCBI Taxonomy" id="408172"/>
    <lineage>
        <taxon>unclassified sequences</taxon>
        <taxon>metagenomes</taxon>
        <taxon>ecological metagenomes</taxon>
    </lineage>
</organism>
<keyword evidence="1" id="KW-1133">Transmembrane helix</keyword>
<dbReference type="AlphaFoldDB" id="A0A382VQK8"/>